<dbReference type="GO" id="GO:0000272">
    <property type="term" value="P:polysaccharide catabolic process"/>
    <property type="evidence" value="ECO:0007669"/>
    <property type="project" value="InterPro"/>
</dbReference>
<feature type="domain" description="Chitinase II/V-like catalytic" evidence="2">
    <location>
        <begin position="105"/>
        <end position="448"/>
    </location>
</feature>
<dbReference type="GO" id="GO:0008061">
    <property type="term" value="F:chitin binding"/>
    <property type="evidence" value="ECO:0007669"/>
    <property type="project" value="InterPro"/>
</dbReference>
<dbReference type="Proteomes" id="UP000095743">
    <property type="component" value="Chromosome"/>
</dbReference>
<dbReference type="InterPro" id="IPR011583">
    <property type="entry name" value="Chitinase_II/V-like_cat"/>
</dbReference>
<dbReference type="PROSITE" id="PS00018">
    <property type="entry name" value="EF_HAND_1"/>
    <property type="match status" value="1"/>
</dbReference>
<dbReference type="InterPro" id="IPR018247">
    <property type="entry name" value="EF_Hand_1_Ca_BS"/>
</dbReference>
<dbReference type="InterPro" id="IPR036439">
    <property type="entry name" value="Dockerin_dom_sf"/>
</dbReference>
<dbReference type="PANTHER" id="PTHR46066:SF2">
    <property type="entry name" value="CHITINASE DOMAIN-CONTAINING PROTEIN 1"/>
    <property type="match status" value="1"/>
</dbReference>
<dbReference type="Gene3D" id="3.20.20.80">
    <property type="entry name" value="Glycosidases"/>
    <property type="match status" value="1"/>
</dbReference>
<evidence type="ECO:0000313" key="3">
    <source>
        <dbReference type="EMBL" id="AOT70741.1"/>
    </source>
</evidence>
<organism evidence="3 4">
    <name type="scientific">Geosporobacter ferrireducens</name>
    <dbReference type="NCBI Taxonomy" id="1424294"/>
    <lineage>
        <taxon>Bacteria</taxon>
        <taxon>Bacillati</taxon>
        <taxon>Bacillota</taxon>
        <taxon>Clostridia</taxon>
        <taxon>Peptostreptococcales</taxon>
        <taxon>Thermotaleaceae</taxon>
        <taxon>Geosporobacter</taxon>
    </lineage>
</organism>
<dbReference type="RefSeq" id="WP_069977833.1">
    <property type="nucleotide sequence ID" value="NZ_CP017269.1"/>
</dbReference>
<evidence type="ECO:0000313" key="4">
    <source>
        <dbReference type="Proteomes" id="UP000095743"/>
    </source>
</evidence>
<feature type="chain" id="PRO_5009107455" description="Chitinase II/V-like catalytic domain-containing protein" evidence="1">
    <location>
        <begin position="23"/>
        <end position="479"/>
    </location>
</feature>
<dbReference type="EMBL" id="CP017269">
    <property type="protein sequence ID" value="AOT70741.1"/>
    <property type="molecule type" value="Genomic_DNA"/>
</dbReference>
<dbReference type="Gene3D" id="1.10.1330.10">
    <property type="entry name" value="Dockerin domain"/>
    <property type="match status" value="1"/>
</dbReference>
<dbReference type="STRING" id="1424294.Gferi_14845"/>
<dbReference type="InterPro" id="IPR017853">
    <property type="entry name" value="GH"/>
</dbReference>
<dbReference type="AlphaFoldDB" id="A0A1D8GIL9"/>
<feature type="signal peptide" evidence="1">
    <location>
        <begin position="1"/>
        <end position="22"/>
    </location>
</feature>
<dbReference type="SMART" id="SM00636">
    <property type="entry name" value="Glyco_18"/>
    <property type="match status" value="1"/>
</dbReference>
<dbReference type="PANTHER" id="PTHR46066">
    <property type="entry name" value="CHITINASE DOMAIN-CONTAINING PROTEIN 1 FAMILY MEMBER"/>
    <property type="match status" value="1"/>
</dbReference>
<accession>A0A1D8GIL9</accession>
<evidence type="ECO:0000256" key="1">
    <source>
        <dbReference type="SAM" id="SignalP"/>
    </source>
</evidence>
<evidence type="ECO:0000259" key="2">
    <source>
        <dbReference type="SMART" id="SM00636"/>
    </source>
</evidence>
<dbReference type="InterPro" id="IPR001223">
    <property type="entry name" value="Glyco_hydro18_cat"/>
</dbReference>
<dbReference type="SUPFAM" id="SSF63446">
    <property type="entry name" value="Type I dockerin domain"/>
    <property type="match status" value="1"/>
</dbReference>
<dbReference type="Gene3D" id="3.10.50.10">
    <property type="match status" value="1"/>
</dbReference>
<protein>
    <recommendedName>
        <fullName evidence="2">Chitinase II/V-like catalytic domain-containing protein</fullName>
    </recommendedName>
</protein>
<dbReference type="InterPro" id="IPR029070">
    <property type="entry name" value="Chitinase_insertion_sf"/>
</dbReference>
<dbReference type="Pfam" id="PF00404">
    <property type="entry name" value="Dockerin_1"/>
    <property type="match status" value="1"/>
</dbReference>
<sequence>MKRYMYLFIITALILTSFVVHGQTNQQIPGDINGNGVVNRNDLLLLSESHGVNSNDLSYDNAMDLNGDGVIDLNDSEILMQQIGPLTLHGFYPKEIFKSNQMNQKHLIKYFDDISFAFADVKFDSLSAENYGIKISKAALTEEHIDALKQAKENHIPIRLNILSTMNALKNILPYQEKRDYLIDSILRLLDEEIIDGQLYWDGLVIDFEELRDTQISAGTGVAEKVAYDGKYMSELYVTFLKDLKERIHIQDSSKDLYIAVPYSPYYDGYNYRELGAVADKIILMAHDYEPKGNIKKSDVLLYLKNPNLVNSLAPINRVEKAIQALTDKETGVEDPQKILLQISFGTAQWKFNNVKSQEDWSNIVGETQGVHTTPSYSQIHSRMTRDVDRGIPNYIEVLGSPYISYYNSEDQSFNFILYEDSRSITEKIIKAKEAGIGGISLWSLGRIPEYPDMTDNGELFLNAWTQIIDTIGLKYIKE</sequence>
<dbReference type="GO" id="GO:0004553">
    <property type="term" value="F:hydrolase activity, hydrolyzing O-glycosyl compounds"/>
    <property type="evidence" value="ECO:0007669"/>
    <property type="project" value="InterPro"/>
</dbReference>
<keyword evidence="4" id="KW-1185">Reference proteome</keyword>
<dbReference type="OrthoDB" id="9769314at2"/>
<name>A0A1D8GIL9_9FIRM</name>
<keyword evidence="1" id="KW-0732">Signal</keyword>
<gene>
    <name evidence="3" type="ORF">Gferi_14845</name>
</gene>
<dbReference type="InterPro" id="IPR002105">
    <property type="entry name" value="Dockerin_1_rpt"/>
</dbReference>
<proteinExistence type="predicted"/>
<dbReference type="CDD" id="cd14254">
    <property type="entry name" value="Dockerin_II"/>
    <property type="match status" value="1"/>
</dbReference>
<dbReference type="KEGG" id="gfe:Gferi_14845"/>
<dbReference type="Pfam" id="PF00704">
    <property type="entry name" value="Glyco_hydro_18"/>
    <property type="match status" value="1"/>
</dbReference>
<dbReference type="SUPFAM" id="SSF51445">
    <property type="entry name" value="(Trans)glycosidases"/>
    <property type="match status" value="1"/>
</dbReference>
<reference evidence="3 4" key="1">
    <citation type="submission" date="2016-09" db="EMBL/GenBank/DDBJ databases">
        <title>Genomic analysis reveals versatility of anaerobic energy metabolism of Geosporobacter ferrireducens IRF9 of phylum Firmicutes.</title>
        <authorList>
            <person name="Kim S.-J."/>
        </authorList>
    </citation>
    <scope>NUCLEOTIDE SEQUENCE [LARGE SCALE GENOMIC DNA]</scope>
    <source>
        <strain evidence="3 4">IRF9</strain>
    </source>
</reference>